<evidence type="ECO:0000256" key="1">
    <source>
        <dbReference type="ARBA" id="ARBA00010088"/>
    </source>
</evidence>
<gene>
    <name evidence="6" type="ORF">DFQ01_10925</name>
</gene>
<evidence type="ECO:0000256" key="4">
    <source>
        <dbReference type="PIRSR" id="PIRSR001112-1"/>
    </source>
</evidence>
<keyword evidence="3" id="KW-0378">Hydrolase</keyword>
<organism evidence="6 7">
    <name type="scientific">Paenibacillus cellulosilyticus</name>
    <dbReference type="NCBI Taxonomy" id="375489"/>
    <lineage>
        <taxon>Bacteria</taxon>
        <taxon>Bacillati</taxon>
        <taxon>Bacillota</taxon>
        <taxon>Bacilli</taxon>
        <taxon>Bacillales</taxon>
        <taxon>Paenibacillaceae</taxon>
        <taxon>Paenibacillus</taxon>
    </lineage>
</organism>
<comment type="similarity">
    <text evidence="1">Belongs to the peptidase S33 family.</text>
</comment>
<dbReference type="Pfam" id="PF06441">
    <property type="entry name" value="EHN"/>
    <property type="match status" value="1"/>
</dbReference>
<dbReference type="PIRSF" id="PIRSF001112">
    <property type="entry name" value="Epoxide_hydrolase"/>
    <property type="match status" value="1"/>
</dbReference>
<reference evidence="6 7" key="1">
    <citation type="submission" date="2018-05" db="EMBL/GenBank/DDBJ databases">
        <title>Genomic Encyclopedia of Type Strains, Phase III (KMG-III): the genomes of soil and plant-associated and newly described type strains.</title>
        <authorList>
            <person name="Whitman W."/>
        </authorList>
    </citation>
    <scope>NUCLEOTIDE SEQUENCE [LARGE SCALE GENOMIC DNA]</scope>
    <source>
        <strain evidence="6 7">CECT 5696</strain>
    </source>
</reference>
<keyword evidence="2" id="KW-0058">Aromatic hydrocarbons catabolism</keyword>
<comment type="caution">
    <text evidence="6">The sequence shown here is derived from an EMBL/GenBank/DDBJ whole genome shotgun (WGS) entry which is preliminary data.</text>
</comment>
<sequence length="415" mass="48072">MIFLYYPLCTIACKIRANEGNMEMILWNFINRDNDQRLYNEGIRPFSIEIPQDELDDLRGRLLRTRWPDELKEEGWNYGVPLDYLKKLADYWRISYDWRKHEAWLNSFPQYTMTIDGANIHFMHIRSPERDALPLILTHGWPGSIVEFLDVIGPLVDPRSHGGDPADAFHLVIPSIPGFGFSGPTQESGWNVNRVARAWAELMRRLGYTRYGAQGGDWGAFISRALAEVDHEHMCGVHLNFLHTIPADDFDLNALSQEERDRLERSQQHRSAPAGYMRLQATRPQTLSYALTDSPVGQLAWIVEKLWEWTDPACRVDDDRMLTNVMLYWLTGTAGSSARLYYENFKSKDVLRSCPVPMGVAVLPYELALPVRSLAEREHAVVHWTEFEQGGHFAAMEVPNLMVQDLRIFFRRFRR</sequence>
<keyword evidence="7" id="KW-1185">Reference proteome</keyword>
<dbReference type="PRINTS" id="PR00412">
    <property type="entry name" value="EPOXHYDRLASE"/>
</dbReference>
<feature type="active site" description="Proton donor" evidence="4">
    <location>
        <position position="341"/>
    </location>
</feature>
<protein>
    <submittedName>
        <fullName evidence="6">Pimeloyl-ACP methyl ester carboxylesterase</fullName>
    </submittedName>
</protein>
<evidence type="ECO:0000313" key="7">
    <source>
        <dbReference type="Proteomes" id="UP000246635"/>
    </source>
</evidence>
<feature type="active site" description="Nucleophile" evidence="4">
    <location>
        <position position="217"/>
    </location>
</feature>
<dbReference type="GO" id="GO:0004301">
    <property type="term" value="F:epoxide hydrolase activity"/>
    <property type="evidence" value="ECO:0007669"/>
    <property type="project" value="TreeGrafter"/>
</dbReference>
<dbReference type="GO" id="GO:0097176">
    <property type="term" value="P:epoxide metabolic process"/>
    <property type="evidence" value="ECO:0007669"/>
    <property type="project" value="TreeGrafter"/>
</dbReference>
<dbReference type="InterPro" id="IPR029058">
    <property type="entry name" value="AB_hydrolase_fold"/>
</dbReference>
<feature type="active site" description="Proton acceptor" evidence="4">
    <location>
        <position position="392"/>
    </location>
</feature>
<dbReference type="PANTHER" id="PTHR21661:SF35">
    <property type="entry name" value="EPOXIDE HYDROLASE"/>
    <property type="match status" value="1"/>
</dbReference>
<dbReference type="EMBL" id="QGTQ01000009">
    <property type="protein sequence ID" value="PWW02400.1"/>
    <property type="molecule type" value="Genomic_DNA"/>
</dbReference>
<feature type="domain" description="Epoxide hydrolase N-terminal" evidence="5">
    <location>
        <begin position="43"/>
        <end position="148"/>
    </location>
</feature>
<dbReference type="AlphaFoldDB" id="A0A2V2YVA7"/>
<dbReference type="SUPFAM" id="SSF53474">
    <property type="entry name" value="alpha/beta-Hydrolases"/>
    <property type="match status" value="1"/>
</dbReference>
<dbReference type="Gene3D" id="3.40.50.1820">
    <property type="entry name" value="alpha/beta hydrolase"/>
    <property type="match status" value="1"/>
</dbReference>
<accession>A0A2V2YVA7</accession>
<evidence type="ECO:0000313" key="6">
    <source>
        <dbReference type="EMBL" id="PWW02400.1"/>
    </source>
</evidence>
<evidence type="ECO:0000256" key="3">
    <source>
        <dbReference type="ARBA" id="ARBA00022801"/>
    </source>
</evidence>
<evidence type="ECO:0000256" key="2">
    <source>
        <dbReference type="ARBA" id="ARBA00022797"/>
    </source>
</evidence>
<proteinExistence type="inferred from homology"/>
<dbReference type="Proteomes" id="UP000246635">
    <property type="component" value="Unassembled WGS sequence"/>
</dbReference>
<evidence type="ECO:0000259" key="5">
    <source>
        <dbReference type="Pfam" id="PF06441"/>
    </source>
</evidence>
<dbReference type="InterPro" id="IPR010497">
    <property type="entry name" value="Epoxide_hydro_N"/>
</dbReference>
<name>A0A2V2YVA7_9BACL</name>
<dbReference type="PANTHER" id="PTHR21661">
    <property type="entry name" value="EPOXIDE HYDROLASE 1-RELATED"/>
    <property type="match status" value="1"/>
</dbReference>
<dbReference type="InterPro" id="IPR000639">
    <property type="entry name" value="Epox_hydrolase-like"/>
</dbReference>
<dbReference type="InterPro" id="IPR016292">
    <property type="entry name" value="Epoxide_hydrolase"/>
</dbReference>